<dbReference type="EMBL" id="QFQP01000018">
    <property type="protein sequence ID" value="PZR10194.1"/>
    <property type="molecule type" value="Genomic_DNA"/>
</dbReference>
<dbReference type="InterPro" id="IPR039425">
    <property type="entry name" value="RNA_pol_sigma-70-like"/>
</dbReference>
<evidence type="ECO:0000256" key="1">
    <source>
        <dbReference type="ARBA" id="ARBA00010641"/>
    </source>
</evidence>
<sequence>MFGLTKSNQSRAQFEALVAPWFDALYASALRLTRNERNAEDLVQDTVMRAWRFFEKFEKGTNFRAWIFKILTNTFINNYRRNTRERSLQDESERQSVEARFFSSDVTEQTQNPEEYLLDRVMSADVLKAIDGLSIDFRMVVILADLQEFSYKEIAEILDVPVGTVMSRLFRGRKQLQKVLLAREAENPGSTIDLSAYRERKKLA</sequence>
<dbReference type="GO" id="GO:0006352">
    <property type="term" value="P:DNA-templated transcription initiation"/>
    <property type="evidence" value="ECO:0007669"/>
    <property type="project" value="InterPro"/>
</dbReference>
<comment type="similarity">
    <text evidence="1 6">Belongs to the sigma-70 factor family. ECF subfamily.</text>
</comment>
<dbReference type="PANTHER" id="PTHR43133">
    <property type="entry name" value="RNA POLYMERASE ECF-TYPE SIGMA FACTO"/>
    <property type="match status" value="1"/>
</dbReference>
<dbReference type="SUPFAM" id="SSF88946">
    <property type="entry name" value="Sigma2 domain of RNA polymerase sigma factors"/>
    <property type="match status" value="1"/>
</dbReference>
<dbReference type="GO" id="GO:0003677">
    <property type="term" value="F:DNA binding"/>
    <property type="evidence" value="ECO:0007669"/>
    <property type="project" value="UniProtKB-KW"/>
</dbReference>
<dbReference type="SUPFAM" id="SSF88659">
    <property type="entry name" value="Sigma3 and sigma4 domains of RNA polymerase sigma factors"/>
    <property type="match status" value="1"/>
</dbReference>
<keyword evidence="5 6" id="KW-0804">Transcription</keyword>
<evidence type="ECO:0000313" key="9">
    <source>
        <dbReference type="EMBL" id="PZR10194.1"/>
    </source>
</evidence>
<proteinExistence type="inferred from homology"/>
<dbReference type="Proteomes" id="UP000249061">
    <property type="component" value="Unassembled WGS sequence"/>
</dbReference>
<feature type="domain" description="RNA polymerase sigma-70 region 2" evidence="7">
    <location>
        <begin position="23"/>
        <end position="84"/>
    </location>
</feature>
<organism evidence="9 10">
    <name type="scientific">Archangium gephyra</name>
    <dbReference type="NCBI Taxonomy" id="48"/>
    <lineage>
        <taxon>Bacteria</taxon>
        <taxon>Pseudomonadati</taxon>
        <taxon>Myxococcota</taxon>
        <taxon>Myxococcia</taxon>
        <taxon>Myxococcales</taxon>
        <taxon>Cystobacterineae</taxon>
        <taxon>Archangiaceae</taxon>
        <taxon>Archangium</taxon>
    </lineage>
</organism>
<feature type="domain" description="RNA polymerase sigma factor 70 region 4 type 2" evidence="8">
    <location>
        <begin position="125"/>
        <end position="176"/>
    </location>
</feature>
<evidence type="ECO:0000256" key="3">
    <source>
        <dbReference type="ARBA" id="ARBA00023082"/>
    </source>
</evidence>
<dbReference type="NCBIfam" id="TIGR02937">
    <property type="entry name" value="sigma70-ECF"/>
    <property type="match status" value="1"/>
</dbReference>
<dbReference type="Gene3D" id="1.10.10.10">
    <property type="entry name" value="Winged helix-like DNA-binding domain superfamily/Winged helix DNA-binding domain"/>
    <property type="match status" value="1"/>
</dbReference>
<dbReference type="Gene3D" id="1.10.1740.10">
    <property type="match status" value="1"/>
</dbReference>
<evidence type="ECO:0000256" key="5">
    <source>
        <dbReference type="ARBA" id="ARBA00023163"/>
    </source>
</evidence>
<keyword evidence="3 6" id="KW-0731">Sigma factor</keyword>
<protein>
    <recommendedName>
        <fullName evidence="6">RNA polymerase sigma factor</fullName>
    </recommendedName>
</protein>
<dbReference type="InterPro" id="IPR013249">
    <property type="entry name" value="RNA_pol_sigma70_r4_t2"/>
</dbReference>
<dbReference type="InterPro" id="IPR013324">
    <property type="entry name" value="RNA_pol_sigma_r3/r4-like"/>
</dbReference>
<dbReference type="GO" id="GO:0016987">
    <property type="term" value="F:sigma factor activity"/>
    <property type="evidence" value="ECO:0007669"/>
    <property type="project" value="UniProtKB-KW"/>
</dbReference>
<gene>
    <name evidence="9" type="ORF">DI536_20410</name>
</gene>
<dbReference type="InterPro" id="IPR013325">
    <property type="entry name" value="RNA_pol_sigma_r2"/>
</dbReference>
<evidence type="ECO:0000256" key="6">
    <source>
        <dbReference type="RuleBase" id="RU000716"/>
    </source>
</evidence>
<dbReference type="PROSITE" id="PS01063">
    <property type="entry name" value="SIGMA70_ECF"/>
    <property type="match status" value="1"/>
</dbReference>
<dbReference type="Pfam" id="PF04542">
    <property type="entry name" value="Sigma70_r2"/>
    <property type="match status" value="1"/>
</dbReference>
<evidence type="ECO:0000259" key="7">
    <source>
        <dbReference type="Pfam" id="PF04542"/>
    </source>
</evidence>
<dbReference type="PANTHER" id="PTHR43133:SF59">
    <property type="entry name" value="ECF RNA POLYMERASE SIGMA FACTOR SIGR"/>
    <property type="match status" value="1"/>
</dbReference>
<reference evidence="9 10" key="1">
    <citation type="submission" date="2017-08" db="EMBL/GenBank/DDBJ databases">
        <title>Infants hospitalized years apart are colonized by the same room-sourced microbial strains.</title>
        <authorList>
            <person name="Brooks B."/>
            <person name="Olm M.R."/>
            <person name="Firek B.A."/>
            <person name="Baker R."/>
            <person name="Thomas B.C."/>
            <person name="Morowitz M.J."/>
            <person name="Banfield J.F."/>
        </authorList>
    </citation>
    <scope>NUCLEOTIDE SEQUENCE [LARGE SCALE GENOMIC DNA]</scope>
    <source>
        <strain evidence="9">S2_003_000_R2_14</strain>
    </source>
</reference>
<comment type="caution">
    <text evidence="9">The sequence shown here is derived from an EMBL/GenBank/DDBJ whole genome shotgun (WGS) entry which is preliminary data.</text>
</comment>
<dbReference type="InterPro" id="IPR036388">
    <property type="entry name" value="WH-like_DNA-bd_sf"/>
</dbReference>
<evidence type="ECO:0000256" key="2">
    <source>
        <dbReference type="ARBA" id="ARBA00023015"/>
    </source>
</evidence>
<keyword evidence="4 6" id="KW-0238">DNA-binding</keyword>
<dbReference type="InterPro" id="IPR014284">
    <property type="entry name" value="RNA_pol_sigma-70_dom"/>
</dbReference>
<evidence type="ECO:0000259" key="8">
    <source>
        <dbReference type="Pfam" id="PF08281"/>
    </source>
</evidence>
<dbReference type="Pfam" id="PF08281">
    <property type="entry name" value="Sigma70_r4_2"/>
    <property type="match status" value="1"/>
</dbReference>
<dbReference type="InterPro" id="IPR000838">
    <property type="entry name" value="RNA_pol_sigma70_ECF_CS"/>
</dbReference>
<name>A0A2W5V392_9BACT</name>
<evidence type="ECO:0000256" key="4">
    <source>
        <dbReference type="ARBA" id="ARBA00023125"/>
    </source>
</evidence>
<dbReference type="InterPro" id="IPR007627">
    <property type="entry name" value="RNA_pol_sigma70_r2"/>
</dbReference>
<dbReference type="CDD" id="cd06171">
    <property type="entry name" value="Sigma70_r4"/>
    <property type="match status" value="1"/>
</dbReference>
<evidence type="ECO:0000313" key="10">
    <source>
        <dbReference type="Proteomes" id="UP000249061"/>
    </source>
</evidence>
<dbReference type="AlphaFoldDB" id="A0A2W5V392"/>
<accession>A0A2W5V392</accession>
<keyword evidence="2 6" id="KW-0805">Transcription regulation</keyword>